<dbReference type="OrthoDB" id="9804264at2"/>
<evidence type="ECO:0000256" key="4">
    <source>
        <dbReference type="PIRSR" id="PIRSR000390-2"/>
    </source>
</evidence>
<evidence type="ECO:0000313" key="7">
    <source>
        <dbReference type="Proteomes" id="UP000268727"/>
    </source>
</evidence>
<evidence type="ECO:0000256" key="3">
    <source>
        <dbReference type="PIRSR" id="PIRSR000390-1"/>
    </source>
</evidence>
<keyword evidence="7" id="KW-1185">Reference proteome</keyword>
<dbReference type="Pfam" id="PF01041">
    <property type="entry name" value="DegT_DnrJ_EryC1"/>
    <property type="match status" value="1"/>
</dbReference>
<dbReference type="InterPro" id="IPR000653">
    <property type="entry name" value="DegT/StrS_aminotransferase"/>
</dbReference>
<keyword evidence="1 4" id="KW-0663">Pyridoxal phosphate</keyword>
<protein>
    <submittedName>
        <fullName evidence="6">dTDP-4-amino-4,6-dideoxygalactose transaminase</fullName>
    </submittedName>
</protein>
<dbReference type="InterPro" id="IPR015422">
    <property type="entry name" value="PyrdxlP-dep_Trfase_small"/>
</dbReference>
<accession>A0A3N1GYU9</accession>
<name>A0A3N1GYU9_9PSEU</name>
<proteinExistence type="inferred from homology"/>
<dbReference type="GO" id="GO:0000271">
    <property type="term" value="P:polysaccharide biosynthetic process"/>
    <property type="evidence" value="ECO:0007669"/>
    <property type="project" value="TreeGrafter"/>
</dbReference>
<comment type="caution">
    <text evidence="6">The sequence shown here is derived from an EMBL/GenBank/DDBJ whole genome shotgun (WGS) entry which is preliminary data.</text>
</comment>
<evidence type="ECO:0000256" key="5">
    <source>
        <dbReference type="RuleBase" id="RU004508"/>
    </source>
</evidence>
<dbReference type="CDD" id="cd00616">
    <property type="entry name" value="AHBA_syn"/>
    <property type="match status" value="1"/>
</dbReference>
<dbReference type="EMBL" id="RJKM01000001">
    <property type="protein sequence ID" value="ROP35460.1"/>
    <property type="molecule type" value="Genomic_DNA"/>
</dbReference>
<evidence type="ECO:0000256" key="2">
    <source>
        <dbReference type="ARBA" id="ARBA00037999"/>
    </source>
</evidence>
<dbReference type="PANTHER" id="PTHR30244:SF36">
    <property type="entry name" value="3-OXO-GLUCOSE-6-PHOSPHATE:GLUTAMATE AMINOTRANSFERASE"/>
    <property type="match status" value="1"/>
</dbReference>
<dbReference type="PANTHER" id="PTHR30244">
    <property type="entry name" value="TRANSAMINASE"/>
    <property type="match status" value="1"/>
</dbReference>
<dbReference type="PIRSF" id="PIRSF000390">
    <property type="entry name" value="PLP_StrS"/>
    <property type="match status" value="1"/>
</dbReference>
<dbReference type="Gene3D" id="3.90.1150.10">
    <property type="entry name" value="Aspartate Aminotransferase, domain 1"/>
    <property type="match status" value="1"/>
</dbReference>
<dbReference type="Proteomes" id="UP000268727">
    <property type="component" value="Unassembled WGS sequence"/>
</dbReference>
<dbReference type="Gene3D" id="3.40.640.10">
    <property type="entry name" value="Type I PLP-dependent aspartate aminotransferase-like (Major domain)"/>
    <property type="match status" value="1"/>
</dbReference>
<dbReference type="InterPro" id="IPR015421">
    <property type="entry name" value="PyrdxlP-dep_Trfase_major"/>
</dbReference>
<feature type="modified residue" description="N6-(pyridoxal phosphate)lysine" evidence="4">
    <location>
        <position position="185"/>
    </location>
</feature>
<dbReference type="AlphaFoldDB" id="A0A3N1GYU9"/>
<reference evidence="6 7" key="1">
    <citation type="submission" date="2018-11" db="EMBL/GenBank/DDBJ databases">
        <title>Sequencing the genomes of 1000 actinobacteria strains.</title>
        <authorList>
            <person name="Klenk H.-P."/>
        </authorList>
    </citation>
    <scope>NUCLEOTIDE SEQUENCE [LARGE SCALE GENOMIC DNA]</scope>
    <source>
        <strain evidence="6 7">DSM 44231</strain>
    </source>
</reference>
<evidence type="ECO:0000256" key="1">
    <source>
        <dbReference type="ARBA" id="ARBA00022898"/>
    </source>
</evidence>
<dbReference type="SUPFAM" id="SSF53383">
    <property type="entry name" value="PLP-dependent transferases"/>
    <property type="match status" value="1"/>
</dbReference>
<feature type="active site" description="Proton acceptor" evidence="3">
    <location>
        <position position="185"/>
    </location>
</feature>
<evidence type="ECO:0000313" key="6">
    <source>
        <dbReference type="EMBL" id="ROP35460.1"/>
    </source>
</evidence>
<dbReference type="RefSeq" id="WP_123741602.1">
    <property type="nucleotide sequence ID" value="NZ_RJKM01000001.1"/>
</dbReference>
<dbReference type="InterPro" id="IPR015424">
    <property type="entry name" value="PyrdxlP-dep_Trfase"/>
</dbReference>
<gene>
    <name evidence="6" type="ORF">EDD40_0689</name>
</gene>
<comment type="similarity">
    <text evidence="2 5">Belongs to the DegT/DnrJ/EryC1 family.</text>
</comment>
<dbReference type="GO" id="GO:0008483">
    <property type="term" value="F:transaminase activity"/>
    <property type="evidence" value="ECO:0007669"/>
    <property type="project" value="TreeGrafter"/>
</dbReference>
<sequence>MSIPFFPPDLFDGDLLLEVVREVGLAPDQRFILGSRTARFEEVLRDGLGVADAVACGSGTSALTLVLHAMGVGPGDEVIVPAYGCAPLASAPSTLGATPVFADVDPWTMVVDPAEVDKLVTERTKVIMPAHVFSVMADMPALRRIATEAGVRLLEDSAVGQGGVLAGRAAGTWGDAGVFSFVQVKTFGMPGEGGMVVTGDPALAREVRMLRNHGQDGVHRFRHHRIGHNSRFDEVMAAFQLRRFATLPDRLERRARIGEYYTSRFADLAARGVLAPPPGRDGRCFYVYSLLADRRDALRDHLTAHGIGSHVYYQAPLPRQPAFAGHAQPGRDWPAAASAARRQLAIPIHPHLTDAQVEHIADEVCRFAATSGAHG</sequence>
<dbReference type="GO" id="GO:0030170">
    <property type="term" value="F:pyridoxal phosphate binding"/>
    <property type="evidence" value="ECO:0007669"/>
    <property type="project" value="TreeGrafter"/>
</dbReference>
<organism evidence="6 7">
    <name type="scientific">Saccharothrix texasensis</name>
    <dbReference type="NCBI Taxonomy" id="103734"/>
    <lineage>
        <taxon>Bacteria</taxon>
        <taxon>Bacillati</taxon>
        <taxon>Actinomycetota</taxon>
        <taxon>Actinomycetes</taxon>
        <taxon>Pseudonocardiales</taxon>
        <taxon>Pseudonocardiaceae</taxon>
        <taxon>Saccharothrix</taxon>
    </lineage>
</organism>